<organism evidence="1 2">
    <name type="scientific">Saccharibacillus sacchari</name>
    <dbReference type="NCBI Taxonomy" id="456493"/>
    <lineage>
        <taxon>Bacteria</taxon>
        <taxon>Bacillati</taxon>
        <taxon>Bacillota</taxon>
        <taxon>Bacilli</taxon>
        <taxon>Bacillales</taxon>
        <taxon>Paenibacillaceae</taxon>
        <taxon>Saccharibacillus</taxon>
    </lineage>
</organism>
<gene>
    <name evidence="1" type="primary">nikA</name>
    <name evidence="1" type="ORF">WKI47_04995</name>
</gene>
<dbReference type="Proteomes" id="UP001380953">
    <property type="component" value="Unassembled WGS sequence"/>
</dbReference>
<comment type="caution">
    <text evidence="1">The sequence shown here is derived from an EMBL/GenBank/DDBJ whole genome shotgun (WGS) entry which is preliminary data.</text>
</comment>
<keyword evidence="2" id="KW-1185">Reference proteome</keyword>
<name>A0ACC6P8M2_9BACL</name>
<protein>
    <submittedName>
        <fullName evidence="1">Nickel ABC transporter substrate-binding protein</fullName>
    </submittedName>
</protein>
<reference evidence="1" key="1">
    <citation type="submission" date="2024-03" db="EMBL/GenBank/DDBJ databases">
        <title>Whole genome sequecning of epiphytes from Marcgravia umbellata leaves.</title>
        <authorList>
            <person name="Kumar G."/>
            <person name="Savka M.A."/>
        </authorList>
    </citation>
    <scope>NUCLEOTIDE SEQUENCE</scope>
    <source>
        <strain evidence="1">RIT_BL5</strain>
    </source>
</reference>
<accession>A0ACC6P8M2</accession>
<proteinExistence type="predicted"/>
<dbReference type="EMBL" id="JBBKAR010000016">
    <property type="protein sequence ID" value="MEJ8303271.1"/>
    <property type="molecule type" value="Genomic_DNA"/>
</dbReference>
<sequence length="548" mass="60187">MQKSTFWKKAITAATLLSVLLAGCSGAGSSSPGDPTANTDTDKVQPAAQQEITVAVSGDVGLDRLDAGAYDGSMNVHAMIYDGLVQYGEKGQIEPALAESWEISEDGKTYTFHLRQGVKFSDGSDFNAEAVKFSFERWIHDPSNSLTVATAMQSLEIVDDHTVQMTFDRAYYPLLTELTFARPVRIISPNAVEPAGDSQGTFVKPIGTGAWMADSYKTDQEAVLVRNPNYWGDAPKLSKITLKVIPDPQSRVLALQSGEVDLAGGQMSRLPLESLPVIENEASLERLRSPGTSSHFLVYNGSNPDLQDVNVRKAINLAIDKSSIVNDLMGGIGSEAKGLFPSTVPYVTESNSKGYGYDPEAARSRLAESGYTDTDGDGLVEKNGTPLKLSLVLQQVDFPEWKPMAELIQAELQNVGISVELQVLEPNAYYDALWTTKAYDMIVYRTYDDAYNPHSFLSSLFHRTGDTAAVAWSDAELEQLIDTALASTEEKKRQGTYDQIFARMDGQAMFASLYYPDDLFVFNKRLRGVEAGYTTFEPILWNRLEVME</sequence>
<evidence type="ECO:0000313" key="2">
    <source>
        <dbReference type="Proteomes" id="UP001380953"/>
    </source>
</evidence>
<evidence type="ECO:0000313" key="1">
    <source>
        <dbReference type="EMBL" id="MEJ8303271.1"/>
    </source>
</evidence>